<reference evidence="3 4" key="1">
    <citation type="submission" date="2016-10" db="EMBL/GenBank/DDBJ databases">
        <authorList>
            <person name="de Groot N.N."/>
        </authorList>
    </citation>
    <scope>NUCLEOTIDE SEQUENCE [LARGE SCALE GENOMIC DNA]</scope>
    <source>
        <strain evidence="3 4">DSM 16957</strain>
    </source>
</reference>
<dbReference type="PANTHER" id="PTHR38075">
    <property type="entry name" value="DUF4139 DOMAIN-CONTAINING PROTEIN"/>
    <property type="match status" value="1"/>
</dbReference>
<evidence type="ECO:0000259" key="2">
    <source>
        <dbReference type="Pfam" id="PF13598"/>
    </source>
</evidence>
<keyword evidence="4" id="KW-1185">Reference proteome</keyword>
<accession>A0A1G6TZJ9</accession>
<dbReference type="AlphaFoldDB" id="A0A1G6TZJ9"/>
<feature type="domain" description="DUF4139" evidence="2">
    <location>
        <begin position="195"/>
        <end position="495"/>
    </location>
</feature>
<sequence length="495" mass="54513">MRVPLLSMLSLAMTATSAAAADTPDYALTVYSAAAPGTLSTERLADYGDRLPGYAVVSDRRALELSRGTGELRFSDVARRIDPTTVSFASITDPTGTRVLEQNYQYDLVSQQKLLQRYLGQPLTVEQQRGDAIERISGTLLSADGGLILAREDGSVVTLSSWSSVQFPALPGGLISKPTLVWKLDAARGGRHEAQVSYQTQGMTWWTDYNITLREEGGRCRMDLAAWVSLVNQSGGSFPNAKLKLVAGDVNRAPAAPEPQMLYRTMVAEAAPKADGFAESELFEYHLYTLGRRTDLPDNSVKQLELFPAVAGAECRRELVFTATPSYYNYGAAMTDQGFGATQRGEAGAFLEFENREANRLGIPLPGGRVRVSQASADGAQEFIGEDLIQHTARNETLRLKLGTAFDISGERRQVSYSYDEKARTITETIEVEVRNGKKSPADVTVREYLYRWSGWTITGNSQAYDKRDAQTIDFAVKLPAEGKQTVRYTVTYRW</sequence>
<dbReference type="RefSeq" id="WP_091239616.1">
    <property type="nucleotide sequence ID" value="NZ_FNAG01000002.1"/>
</dbReference>
<dbReference type="Proteomes" id="UP000199603">
    <property type="component" value="Unassembled WGS sequence"/>
</dbReference>
<organism evidence="3 4">
    <name type="scientific">Aquimonas voraii</name>
    <dbReference type="NCBI Taxonomy" id="265719"/>
    <lineage>
        <taxon>Bacteria</taxon>
        <taxon>Pseudomonadati</taxon>
        <taxon>Pseudomonadota</taxon>
        <taxon>Gammaproteobacteria</taxon>
        <taxon>Lysobacterales</taxon>
        <taxon>Lysobacteraceae</taxon>
        <taxon>Aquimonas</taxon>
    </lineage>
</organism>
<name>A0A1G6TZJ9_9GAMM</name>
<dbReference type="EMBL" id="FNAG01000002">
    <property type="protein sequence ID" value="SDD33767.1"/>
    <property type="molecule type" value="Genomic_DNA"/>
</dbReference>
<proteinExistence type="predicted"/>
<gene>
    <name evidence="3" type="ORF">SAMN04488509_10258</name>
</gene>
<evidence type="ECO:0000313" key="4">
    <source>
        <dbReference type="Proteomes" id="UP000199603"/>
    </source>
</evidence>
<dbReference type="PANTHER" id="PTHR38075:SF1">
    <property type="entry name" value="DUF4139 DOMAIN-CONTAINING PROTEIN"/>
    <property type="match status" value="1"/>
</dbReference>
<protein>
    <recommendedName>
        <fullName evidence="2">DUF4139 domain-containing protein</fullName>
    </recommendedName>
</protein>
<feature type="signal peptide" evidence="1">
    <location>
        <begin position="1"/>
        <end position="20"/>
    </location>
</feature>
<dbReference type="STRING" id="265719.SAMN04488509_10258"/>
<dbReference type="Pfam" id="PF13598">
    <property type="entry name" value="DUF4139"/>
    <property type="match status" value="1"/>
</dbReference>
<dbReference type="InterPro" id="IPR037291">
    <property type="entry name" value="DUF4139"/>
</dbReference>
<evidence type="ECO:0000313" key="3">
    <source>
        <dbReference type="EMBL" id="SDD33767.1"/>
    </source>
</evidence>
<feature type="chain" id="PRO_5011608699" description="DUF4139 domain-containing protein" evidence="1">
    <location>
        <begin position="21"/>
        <end position="495"/>
    </location>
</feature>
<dbReference type="OrthoDB" id="9808067at2"/>
<evidence type="ECO:0000256" key="1">
    <source>
        <dbReference type="SAM" id="SignalP"/>
    </source>
</evidence>
<keyword evidence="1" id="KW-0732">Signal</keyword>